<dbReference type="GO" id="GO:0003676">
    <property type="term" value="F:nucleic acid binding"/>
    <property type="evidence" value="ECO:0007669"/>
    <property type="project" value="InterPro"/>
</dbReference>
<dbReference type="Pfam" id="PF00098">
    <property type="entry name" value="zf-CCHC"/>
    <property type="match status" value="1"/>
</dbReference>
<keyword evidence="4" id="KW-1185">Reference proteome</keyword>
<dbReference type="AlphaFoldDB" id="A0A921Z5R2"/>
<feature type="domain" description="CCHC-type" evidence="2">
    <location>
        <begin position="142"/>
        <end position="156"/>
    </location>
</feature>
<reference evidence="3" key="2">
    <citation type="submission" date="2020-12" db="EMBL/GenBank/DDBJ databases">
        <authorList>
            <person name="Kanost M."/>
        </authorList>
    </citation>
    <scope>NUCLEOTIDE SEQUENCE</scope>
</reference>
<comment type="caution">
    <text evidence="3">The sequence shown here is derived from an EMBL/GenBank/DDBJ whole genome shotgun (WGS) entry which is preliminary data.</text>
</comment>
<evidence type="ECO:0000256" key="1">
    <source>
        <dbReference type="PROSITE-ProRule" id="PRU00047"/>
    </source>
</evidence>
<dbReference type="PROSITE" id="PS50158">
    <property type="entry name" value="ZF_CCHC"/>
    <property type="match status" value="1"/>
</dbReference>
<sequence length="168" mass="19302">MLIRAFPKHRDYSILLDEMMQRKKLPNETMTKYYQDKIAMCFRCNLSDIASVSCIIRGLPVSLQPNARAFQCQRPDELYEYFLCALEDYRSTTFETCVPNEDTQQPSILEKEVINPEIDPCPRCKNTGHILRNCTVPDQRICFKCGIQGHIATRCPGTSATRTKPSTD</sequence>
<evidence type="ECO:0000259" key="2">
    <source>
        <dbReference type="PROSITE" id="PS50158"/>
    </source>
</evidence>
<gene>
    <name evidence="3" type="ORF">O3G_MSEX006922</name>
</gene>
<keyword evidence="1" id="KW-0479">Metal-binding</keyword>
<keyword evidence="1" id="KW-0862">Zinc</keyword>
<evidence type="ECO:0000313" key="4">
    <source>
        <dbReference type="Proteomes" id="UP000791440"/>
    </source>
</evidence>
<dbReference type="GO" id="GO:0008270">
    <property type="term" value="F:zinc ion binding"/>
    <property type="evidence" value="ECO:0007669"/>
    <property type="project" value="UniProtKB-KW"/>
</dbReference>
<protein>
    <recommendedName>
        <fullName evidence="2">CCHC-type domain-containing protein</fullName>
    </recommendedName>
</protein>
<dbReference type="InterPro" id="IPR001878">
    <property type="entry name" value="Znf_CCHC"/>
</dbReference>
<reference evidence="3" key="1">
    <citation type="journal article" date="2016" name="Insect Biochem. Mol. Biol.">
        <title>Multifaceted biological insights from a draft genome sequence of the tobacco hornworm moth, Manduca sexta.</title>
        <authorList>
            <person name="Kanost M.R."/>
            <person name="Arrese E.L."/>
            <person name="Cao X."/>
            <person name="Chen Y.R."/>
            <person name="Chellapilla S."/>
            <person name="Goldsmith M.R."/>
            <person name="Grosse-Wilde E."/>
            <person name="Heckel D.G."/>
            <person name="Herndon N."/>
            <person name="Jiang H."/>
            <person name="Papanicolaou A."/>
            <person name="Qu J."/>
            <person name="Soulages J.L."/>
            <person name="Vogel H."/>
            <person name="Walters J."/>
            <person name="Waterhouse R.M."/>
            <person name="Ahn S.J."/>
            <person name="Almeida F.C."/>
            <person name="An C."/>
            <person name="Aqrawi P."/>
            <person name="Bretschneider A."/>
            <person name="Bryant W.B."/>
            <person name="Bucks S."/>
            <person name="Chao H."/>
            <person name="Chevignon G."/>
            <person name="Christen J.M."/>
            <person name="Clarke D.F."/>
            <person name="Dittmer N.T."/>
            <person name="Ferguson L.C.F."/>
            <person name="Garavelou S."/>
            <person name="Gordon K.H.J."/>
            <person name="Gunaratna R.T."/>
            <person name="Han Y."/>
            <person name="Hauser F."/>
            <person name="He Y."/>
            <person name="Heidel-Fischer H."/>
            <person name="Hirsh A."/>
            <person name="Hu Y."/>
            <person name="Jiang H."/>
            <person name="Kalra D."/>
            <person name="Klinner C."/>
            <person name="Konig C."/>
            <person name="Kovar C."/>
            <person name="Kroll A.R."/>
            <person name="Kuwar S.S."/>
            <person name="Lee S.L."/>
            <person name="Lehman R."/>
            <person name="Li K."/>
            <person name="Li Z."/>
            <person name="Liang H."/>
            <person name="Lovelace S."/>
            <person name="Lu Z."/>
            <person name="Mansfield J.H."/>
            <person name="McCulloch K.J."/>
            <person name="Mathew T."/>
            <person name="Morton B."/>
            <person name="Muzny D.M."/>
            <person name="Neunemann D."/>
            <person name="Ongeri F."/>
            <person name="Pauchet Y."/>
            <person name="Pu L.L."/>
            <person name="Pyrousis I."/>
            <person name="Rao X.J."/>
            <person name="Redding A."/>
            <person name="Roesel C."/>
            <person name="Sanchez-Gracia A."/>
            <person name="Schaack S."/>
            <person name="Shukla A."/>
            <person name="Tetreau G."/>
            <person name="Wang Y."/>
            <person name="Xiong G.H."/>
            <person name="Traut W."/>
            <person name="Walsh T.K."/>
            <person name="Worley K.C."/>
            <person name="Wu D."/>
            <person name="Wu W."/>
            <person name="Wu Y.Q."/>
            <person name="Zhang X."/>
            <person name="Zou Z."/>
            <person name="Zucker H."/>
            <person name="Briscoe A.D."/>
            <person name="Burmester T."/>
            <person name="Clem R.J."/>
            <person name="Feyereisen R."/>
            <person name="Grimmelikhuijzen C.J.P."/>
            <person name="Hamodrakas S.J."/>
            <person name="Hansson B.S."/>
            <person name="Huguet E."/>
            <person name="Jermiin L.S."/>
            <person name="Lan Q."/>
            <person name="Lehman H.K."/>
            <person name="Lorenzen M."/>
            <person name="Merzendorfer H."/>
            <person name="Michalopoulos I."/>
            <person name="Morton D.B."/>
            <person name="Muthukrishnan S."/>
            <person name="Oakeshott J.G."/>
            <person name="Palmer W."/>
            <person name="Park Y."/>
            <person name="Passarelli A.L."/>
            <person name="Rozas J."/>
            <person name="Schwartz L.M."/>
            <person name="Smith W."/>
            <person name="Southgate A."/>
            <person name="Vilcinskas A."/>
            <person name="Vogt R."/>
            <person name="Wang P."/>
            <person name="Werren J."/>
            <person name="Yu X.Q."/>
            <person name="Zhou J.J."/>
            <person name="Brown S.J."/>
            <person name="Scherer S.E."/>
            <person name="Richards S."/>
            <person name="Blissard G.W."/>
        </authorList>
    </citation>
    <scope>NUCLEOTIDE SEQUENCE</scope>
</reference>
<proteinExistence type="predicted"/>
<keyword evidence="1" id="KW-0863">Zinc-finger</keyword>
<evidence type="ECO:0000313" key="3">
    <source>
        <dbReference type="EMBL" id="KAG6451044.1"/>
    </source>
</evidence>
<dbReference type="EMBL" id="JH668399">
    <property type="protein sequence ID" value="KAG6451044.1"/>
    <property type="molecule type" value="Genomic_DNA"/>
</dbReference>
<dbReference type="SMART" id="SM00343">
    <property type="entry name" value="ZnF_C2HC"/>
    <property type="match status" value="2"/>
</dbReference>
<name>A0A921Z5R2_MANSE</name>
<accession>A0A921Z5R2</accession>
<dbReference type="Proteomes" id="UP000791440">
    <property type="component" value="Unassembled WGS sequence"/>
</dbReference>
<organism evidence="3 4">
    <name type="scientific">Manduca sexta</name>
    <name type="common">Tobacco hawkmoth</name>
    <name type="synonym">Tobacco hornworm</name>
    <dbReference type="NCBI Taxonomy" id="7130"/>
    <lineage>
        <taxon>Eukaryota</taxon>
        <taxon>Metazoa</taxon>
        <taxon>Ecdysozoa</taxon>
        <taxon>Arthropoda</taxon>
        <taxon>Hexapoda</taxon>
        <taxon>Insecta</taxon>
        <taxon>Pterygota</taxon>
        <taxon>Neoptera</taxon>
        <taxon>Endopterygota</taxon>
        <taxon>Lepidoptera</taxon>
        <taxon>Glossata</taxon>
        <taxon>Ditrysia</taxon>
        <taxon>Bombycoidea</taxon>
        <taxon>Sphingidae</taxon>
        <taxon>Sphinginae</taxon>
        <taxon>Sphingini</taxon>
        <taxon>Manduca</taxon>
    </lineage>
</organism>